<dbReference type="EMBL" id="JAGQFT020000004">
    <property type="protein sequence ID" value="MBS7457011.1"/>
    <property type="molecule type" value="Genomic_DNA"/>
</dbReference>
<protein>
    <submittedName>
        <fullName evidence="1">Uncharacterized protein</fullName>
    </submittedName>
</protein>
<comment type="caution">
    <text evidence="1">The sequence shown here is derived from an EMBL/GenBank/DDBJ whole genome shotgun (WGS) entry which is preliminary data.</text>
</comment>
<organism evidence="1">
    <name type="scientific">Coralloluteibacterium stylophorae</name>
    <dbReference type="NCBI Taxonomy" id="1776034"/>
    <lineage>
        <taxon>Bacteria</taxon>
        <taxon>Pseudomonadati</taxon>
        <taxon>Pseudomonadota</taxon>
        <taxon>Gammaproteobacteria</taxon>
        <taxon>Lysobacterales</taxon>
        <taxon>Lysobacteraceae</taxon>
        <taxon>Coralloluteibacterium</taxon>
    </lineage>
</organism>
<evidence type="ECO:0000313" key="1">
    <source>
        <dbReference type="EMBL" id="MBR0562112.1"/>
    </source>
</evidence>
<evidence type="ECO:0000313" key="2">
    <source>
        <dbReference type="EMBL" id="MBS7457011.1"/>
    </source>
</evidence>
<sequence length="251" mass="27723">MPRTQFTDAEVSTIVAEMDERGFAVLPDWVDRAQVAELQAYADATVVAAGNDYVALTGTQALSGSLLQQWGHSSELVGLCRRLVAAGTGRRATEGGFHQVMRCLTGAGGQRESMIFHYDSFVLTLVLPVRIPEGAQQGDLIMLPNRRPLRRTYLGNAWDKLLLDNGLTQRRLARRALGRGDSFVHVRMQPGNLYLFWGYRSVHTNLPCPPDAVRATAVFHYHDPHAGSPLAGGVRRLWARLRGRRPEPVAA</sequence>
<dbReference type="EMBL" id="JAGQFT010000035">
    <property type="protein sequence ID" value="MBR0562112.1"/>
    <property type="molecule type" value="Genomic_DNA"/>
</dbReference>
<name>A0A8J7VSH0_9GAMM</name>
<dbReference type="AlphaFoldDB" id="A0A8J7VSH0"/>
<reference evidence="2 3" key="1">
    <citation type="journal article" date="2021" name="Microbiol. Resour. Announc.">
        <title>Draft Genome Sequence of Coralloluteibacterium stylophorae LMG 29479T.</title>
        <authorList>
            <person name="Karlyshev A.V."/>
            <person name="Kudryashova E.B."/>
            <person name="Ariskina E.V."/>
            <person name="Conroy A.P."/>
            <person name="Abidueva E.Y."/>
        </authorList>
    </citation>
    <scope>NUCLEOTIDE SEQUENCE [LARGE SCALE GENOMIC DNA]</scope>
    <source>
        <strain evidence="2 3">LMG 29479</strain>
    </source>
</reference>
<keyword evidence="3" id="KW-1185">Reference proteome</keyword>
<evidence type="ECO:0000313" key="3">
    <source>
        <dbReference type="Proteomes" id="UP000675747"/>
    </source>
</evidence>
<dbReference type="SUPFAM" id="SSF51197">
    <property type="entry name" value="Clavaminate synthase-like"/>
    <property type="match status" value="1"/>
</dbReference>
<proteinExistence type="predicted"/>
<gene>
    <name evidence="2" type="ORF">KB893_007665</name>
    <name evidence="1" type="ORF">KB893_06230</name>
</gene>
<accession>A0A8J7VSH0</accession>
<reference evidence="1" key="2">
    <citation type="submission" date="2021-04" db="EMBL/GenBank/DDBJ databases">
        <authorList>
            <person name="Karlyshev A.V."/>
        </authorList>
    </citation>
    <scope>NUCLEOTIDE SEQUENCE</scope>
    <source>
        <strain evidence="1">LMG 29479</strain>
    </source>
</reference>
<dbReference type="Proteomes" id="UP000675747">
    <property type="component" value="Unassembled WGS sequence"/>
</dbReference>
<dbReference type="RefSeq" id="WP_211926056.1">
    <property type="nucleotide sequence ID" value="NZ_JAGQFT020000004.1"/>
</dbReference>